<comment type="caution">
    <text evidence="3">The sequence shown here is derived from an EMBL/GenBank/DDBJ whole genome shotgun (WGS) entry which is preliminary data.</text>
</comment>
<dbReference type="RefSeq" id="WP_066783601.1">
    <property type="nucleotide sequence ID" value="NZ_LWQS01000036.1"/>
</dbReference>
<reference evidence="3 4" key="1">
    <citation type="submission" date="2016-04" db="EMBL/GenBank/DDBJ databases">
        <title>Chloroflexus islandicus sp. nov., a thermophilic filamentous anoxygenic phototrophic bacterium from geyser Strokkur (Iceland).</title>
        <authorList>
            <person name="Gaisin V.A."/>
            <person name="Kalashnikov A.M."/>
            <person name="Sukhacheva M.V."/>
            <person name="Grouzdev D.S."/>
            <person name="Ivanov T.M."/>
            <person name="Kuznetsov B."/>
            <person name="Gorlenko V.M."/>
        </authorList>
    </citation>
    <scope>NUCLEOTIDE SEQUENCE [LARGE SCALE GENOMIC DNA]</scope>
    <source>
        <strain evidence="4">isl-2</strain>
    </source>
</reference>
<proteinExistence type="predicted"/>
<feature type="domain" description="Thiolase N-terminal" evidence="1">
    <location>
        <begin position="4"/>
        <end position="224"/>
    </location>
</feature>
<dbReference type="InterPro" id="IPR055140">
    <property type="entry name" value="Thiolase_C_2"/>
</dbReference>
<dbReference type="Proteomes" id="UP000078287">
    <property type="component" value="Unassembled WGS sequence"/>
</dbReference>
<dbReference type="PANTHER" id="PTHR42870:SF1">
    <property type="entry name" value="NON-SPECIFIC LIPID-TRANSFER PROTEIN-LIKE 2"/>
    <property type="match status" value="1"/>
</dbReference>
<evidence type="ECO:0000313" key="3">
    <source>
        <dbReference type="EMBL" id="OAN47530.1"/>
    </source>
</evidence>
<dbReference type="SUPFAM" id="SSF53901">
    <property type="entry name" value="Thiolase-like"/>
    <property type="match status" value="2"/>
</dbReference>
<protein>
    <submittedName>
        <fullName evidence="3">Acetyl-CoA acetyltransferase</fullName>
    </submittedName>
</protein>
<dbReference type="AlphaFoldDB" id="A0A178MFI8"/>
<name>A0A178MFI8_9CHLR</name>
<organism evidence="3 4">
    <name type="scientific">Chloroflexus islandicus</name>
    <dbReference type="NCBI Taxonomy" id="1707952"/>
    <lineage>
        <taxon>Bacteria</taxon>
        <taxon>Bacillati</taxon>
        <taxon>Chloroflexota</taxon>
        <taxon>Chloroflexia</taxon>
        <taxon>Chloroflexales</taxon>
        <taxon>Chloroflexineae</taxon>
        <taxon>Chloroflexaceae</taxon>
        <taxon>Chloroflexus</taxon>
    </lineage>
</organism>
<gene>
    <name evidence="3" type="ORF">A6A03_09760</name>
</gene>
<dbReference type="OrthoDB" id="9785768at2"/>
<dbReference type="InterPro" id="IPR016039">
    <property type="entry name" value="Thiolase-like"/>
</dbReference>
<dbReference type="Pfam" id="PF22691">
    <property type="entry name" value="Thiolase_C_1"/>
    <property type="match status" value="1"/>
</dbReference>
<keyword evidence="4" id="KW-1185">Reference proteome</keyword>
<dbReference type="CDD" id="cd00829">
    <property type="entry name" value="SCP-x_thiolase"/>
    <property type="match status" value="1"/>
</dbReference>
<dbReference type="InterPro" id="IPR002155">
    <property type="entry name" value="Thiolase"/>
</dbReference>
<dbReference type="Gene3D" id="3.40.47.10">
    <property type="match status" value="1"/>
</dbReference>
<feature type="domain" description="Thiolase C-terminal" evidence="2">
    <location>
        <begin position="242"/>
        <end position="385"/>
    </location>
</feature>
<evidence type="ECO:0000259" key="2">
    <source>
        <dbReference type="Pfam" id="PF22691"/>
    </source>
</evidence>
<dbReference type="Pfam" id="PF00108">
    <property type="entry name" value="Thiolase_N"/>
    <property type="match status" value="1"/>
</dbReference>
<dbReference type="PIRSF" id="PIRSF000429">
    <property type="entry name" value="Ac-CoA_Ac_transf"/>
    <property type="match status" value="1"/>
</dbReference>
<dbReference type="InterPro" id="IPR020616">
    <property type="entry name" value="Thiolase_N"/>
</dbReference>
<evidence type="ECO:0000259" key="1">
    <source>
        <dbReference type="Pfam" id="PF00108"/>
    </source>
</evidence>
<dbReference type="PANTHER" id="PTHR42870">
    <property type="entry name" value="ACETYL-COA C-ACETYLTRANSFERASE"/>
    <property type="match status" value="1"/>
</dbReference>
<dbReference type="STRING" id="1707952.A6A03_09760"/>
<keyword evidence="3" id="KW-0808">Transferase</keyword>
<dbReference type="GO" id="GO:0016747">
    <property type="term" value="F:acyltransferase activity, transferring groups other than amino-acyl groups"/>
    <property type="evidence" value="ECO:0007669"/>
    <property type="project" value="InterPro"/>
</dbReference>
<evidence type="ECO:0000313" key="4">
    <source>
        <dbReference type="Proteomes" id="UP000078287"/>
    </source>
</evidence>
<dbReference type="EMBL" id="LWQS01000036">
    <property type="protein sequence ID" value="OAN47530.1"/>
    <property type="molecule type" value="Genomic_DNA"/>
</dbReference>
<accession>A0A178MFI8</accession>
<sequence length="388" mass="39858">MTNVYIAGMGATAIGEHYGRDLADLASEAARLALASAPGIAPHQIGALYVGSAYSEELYGQGQLGAYLANVLGLSPAIPALRIEAAGASSALALYQAVQAVQNGLPLALVIGVEKVTDHLEDAIEAAQAMAADSNEEALHGVTLTAQWAMLMRRYLHEYGYTADAFAPFPINAHANGAKNPLALYRFAIDANKYRKAAMVASPLNLLDCSTLADGAAALLIAGEQLARELDGPRIRIAGSAVATDTPALHRRRNPLELSAARASAHIALGRAHLGVGDVHVWELTDPHGIAATLALEAIGCYEPGTAPRHAAEGAITPTGKTPIATAGGYKARGDVGGASGIYQVIEIARQLSGTAGATQVAHARIGLAQSLGGIGATAVSHVLIRES</sequence>